<dbReference type="Pfam" id="PF07394">
    <property type="entry name" value="DUF1501"/>
    <property type="match status" value="1"/>
</dbReference>
<dbReference type="EMBL" id="CP036275">
    <property type="protein sequence ID" value="QDU39588.1"/>
    <property type="molecule type" value="Genomic_DNA"/>
</dbReference>
<dbReference type="PANTHER" id="PTHR43737">
    <property type="entry name" value="BLL7424 PROTEIN"/>
    <property type="match status" value="1"/>
</dbReference>
<protein>
    <recommendedName>
        <fullName evidence="3">Sulfatase</fullName>
    </recommendedName>
</protein>
<evidence type="ECO:0000313" key="1">
    <source>
        <dbReference type="EMBL" id="QDU39588.1"/>
    </source>
</evidence>
<dbReference type="Proteomes" id="UP000320496">
    <property type="component" value="Chromosome"/>
</dbReference>
<evidence type="ECO:0000313" key="2">
    <source>
        <dbReference type="Proteomes" id="UP000320496"/>
    </source>
</evidence>
<dbReference type="RefSeq" id="WP_145370757.1">
    <property type="nucleotide sequence ID" value="NZ_CP036275.1"/>
</dbReference>
<proteinExistence type="predicted"/>
<keyword evidence="2" id="KW-1185">Reference proteome</keyword>
<reference evidence="1 2" key="1">
    <citation type="submission" date="2019-02" db="EMBL/GenBank/DDBJ databases">
        <title>Deep-cultivation of Planctomycetes and their phenomic and genomic characterization uncovers novel biology.</title>
        <authorList>
            <person name="Wiegand S."/>
            <person name="Jogler M."/>
            <person name="Boedeker C."/>
            <person name="Pinto D."/>
            <person name="Vollmers J."/>
            <person name="Rivas-Marin E."/>
            <person name="Kohn T."/>
            <person name="Peeters S.H."/>
            <person name="Heuer A."/>
            <person name="Rast P."/>
            <person name="Oberbeckmann S."/>
            <person name="Bunk B."/>
            <person name="Jeske O."/>
            <person name="Meyerdierks A."/>
            <person name="Storesund J.E."/>
            <person name="Kallscheuer N."/>
            <person name="Luecker S."/>
            <person name="Lage O.M."/>
            <person name="Pohl T."/>
            <person name="Merkel B.J."/>
            <person name="Hornburger P."/>
            <person name="Mueller R.-W."/>
            <person name="Bruemmer F."/>
            <person name="Labrenz M."/>
            <person name="Spormann A.M."/>
            <person name="Op den Camp H."/>
            <person name="Overmann J."/>
            <person name="Amann R."/>
            <person name="Jetten M.S.M."/>
            <person name="Mascher T."/>
            <person name="Medema M.H."/>
            <person name="Devos D.P."/>
            <person name="Kaster A.-K."/>
            <person name="Ovreas L."/>
            <person name="Rohde M."/>
            <person name="Galperin M.Y."/>
            <person name="Jogler C."/>
        </authorList>
    </citation>
    <scope>NUCLEOTIDE SEQUENCE [LARGE SCALE GENOMIC DNA]</scope>
    <source>
        <strain evidence="1 2">Mal4</strain>
    </source>
</reference>
<dbReference type="InterPro" id="IPR006311">
    <property type="entry name" value="TAT_signal"/>
</dbReference>
<dbReference type="InterPro" id="IPR017850">
    <property type="entry name" value="Alkaline_phosphatase_core_sf"/>
</dbReference>
<evidence type="ECO:0008006" key="3">
    <source>
        <dbReference type="Google" id="ProtNLM"/>
    </source>
</evidence>
<organism evidence="1 2">
    <name type="scientific">Maioricimonas rarisocia</name>
    <dbReference type="NCBI Taxonomy" id="2528026"/>
    <lineage>
        <taxon>Bacteria</taxon>
        <taxon>Pseudomonadati</taxon>
        <taxon>Planctomycetota</taxon>
        <taxon>Planctomycetia</taxon>
        <taxon>Planctomycetales</taxon>
        <taxon>Planctomycetaceae</taxon>
        <taxon>Maioricimonas</taxon>
    </lineage>
</organism>
<dbReference type="InterPro" id="IPR010869">
    <property type="entry name" value="DUF1501"/>
</dbReference>
<dbReference type="Gene3D" id="3.40.720.10">
    <property type="entry name" value="Alkaline Phosphatase, subunit A"/>
    <property type="match status" value="1"/>
</dbReference>
<dbReference type="AlphaFoldDB" id="A0A517ZAV1"/>
<sequence length="445" mass="48832">MSSHQTPAAGSQTCGSSEHTLHRRLFLQGSMAAGCASVASYAGLFSIPALAEQTRREGRKCILLWLCGAPSQFETWDPKPGTATGGPFSAIDTTLPGIHVSQLMPRCATIMDKLAVIRSMKTEPSEHFQAIDLMTRGEKPRPPFTRPLLGSVVAEQLGQLDSPVPQFVLLDPCPEGNEFKAFKAGNWAGWLGAEYGPVRAGGEYSIPDILRPETISETDHSDREALRRFFSRKYENEQRSEAAASYNAAFERVKGLMSCAPLFDLEQLPEADRQRYGPGAFAQHALQARHLIENGSTFVMVANGMPWDNHVFQHEMHQMLVPELDNVLYQLVTDLEERGLLDDTLVIAMGEFGRTPWLNEARGRDHYPKAWSMAMAGGGIRGGVVHGATDELGKDVSDDPVDNRSLFATIFTALGISPDESYDLPDLPTFFRVEGDATPLADLLV</sequence>
<dbReference type="SUPFAM" id="SSF53649">
    <property type="entry name" value="Alkaline phosphatase-like"/>
    <property type="match status" value="1"/>
</dbReference>
<dbReference type="OrthoDB" id="127333at2"/>
<dbReference type="KEGG" id="mri:Mal4_39340"/>
<accession>A0A517ZAV1</accession>
<name>A0A517ZAV1_9PLAN</name>
<dbReference type="PANTHER" id="PTHR43737:SF1">
    <property type="entry name" value="DUF1501 DOMAIN-CONTAINING PROTEIN"/>
    <property type="match status" value="1"/>
</dbReference>
<dbReference type="PROSITE" id="PS51318">
    <property type="entry name" value="TAT"/>
    <property type="match status" value="1"/>
</dbReference>
<gene>
    <name evidence="1" type="ORF">Mal4_39340</name>
</gene>